<dbReference type="HOGENOM" id="CLU_1529417_0_0_6"/>
<name>A6VPP9_ACTSZ</name>
<evidence type="ECO:0000313" key="2">
    <source>
        <dbReference type="Proteomes" id="UP000001114"/>
    </source>
</evidence>
<gene>
    <name evidence="1" type="ordered locus">Asuc_1592</name>
</gene>
<proteinExistence type="predicted"/>
<dbReference type="RefSeq" id="WP_012073323.1">
    <property type="nucleotide sequence ID" value="NC_009655.1"/>
</dbReference>
<reference evidence="2" key="1">
    <citation type="journal article" date="2010" name="BMC Genomics">
        <title>A genomic perspective on the potential of Actinobacillus succinogenes for industrial succinate production.</title>
        <authorList>
            <person name="McKinlay J.B."/>
            <person name="Laivenieks M."/>
            <person name="Schindler B.D."/>
            <person name="McKinlay A.A."/>
            <person name="Siddaramappa S."/>
            <person name="Challacombe J.F."/>
            <person name="Lowry S.R."/>
            <person name="Clum A."/>
            <person name="Lapidus A.L."/>
            <person name="Burkhart K.B."/>
            <person name="Harkins V."/>
            <person name="Vieille C."/>
        </authorList>
    </citation>
    <scope>NUCLEOTIDE SEQUENCE [LARGE SCALE GENOMIC DNA]</scope>
    <source>
        <strain evidence="2">ATCC 55618 / DSM 22257 / CCUG 43843 / 130Z</strain>
    </source>
</reference>
<organism evidence="1 2">
    <name type="scientific">Actinobacillus succinogenes (strain ATCC 55618 / DSM 22257 / CCUG 43843 / 130Z)</name>
    <dbReference type="NCBI Taxonomy" id="339671"/>
    <lineage>
        <taxon>Bacteria</taxon>
        <taxon>Pseudomonadati</taxon>
        <taxon>Pseudomonadota</taxon>
        <taxon>Gammaproteobacteria</taxon>
        <taxon>Pasteurellales</taxon>
        <taxon>Pasteurellaceae</taxon>
        <taxon>Actinobacillus</taxon>
    </lineage>
</organism>
<protein>
    <submittedName>
        <fullName evidence="1">Uncharacterized protein</fullName>
    </submittedName>
</protein>
<dbReference type="OrthoDB" id="9806195at2"/>
<dbReference type="Proteomes" id="UP000001114">
    <property type="component" value="Chromosome"/>
</dbReference>
<accession>A6VPP9</accession>
<dbReference type="KEGG" id="asu:Asuc_1592"/>
<dbReference type="STRING" id="339671.Asuc_1592"/>
<evidence type="ECO:0000313" key="1">
    <source>
        <dbReference type="EMBL" id="ABR74946.1"/>
    </source>
</evidence>
<dbReference type="AlphaFoldDB" id="A6VPP9"/>
<dbReference type="EMBL" id="CP000746">
    <property type="protein sequence ID" value="ABR74946.1"/>
    <property type="molecule type" value="Genomic_DNA"/>
</dbReference>
<dbReference type="eggNOG" id="ENOG5031KC0">
    <property type="taxonomic scope" value="Bacteria"/>
</dbReference>
<sequence>MAIYKVKLIAPDGTEQIILCPDDVYILDAAENSENEDIQEFSHIVAGFTLPAIPGVGINAATVKASGYISQNGSRLSISLNAQLVDSSVQQNTSWTASVNLLYNGNTLGSLPLSVQGSNMVSSDTIYVGTASFNIPSGLSGQDVTLHVTLQGSYNSGSGYISSYPGSFNETVRIK</sequence>
<keyword evidence="2" id="KW-1185">Reference proteome</keyword>